<dbReference type="InterPro" id="IPR045063">
    <property type="entry name" value="Dynamin_N"/>
</dbReference>
<dbReference type="Proteomes" id="UP000245020">
    <property type="component" value="Unassembled WGS sequence"/>
</dbReference>
<dbReference type="InterPro" id="IPR027417">
    <property type="entry name" value="P-loop_NTPase"/>
</dbReference>
<comment type="caution">
    <text evidence="8">The sequence shown here is derived from an EMBL/GenBank/DDBJ whole genome shotgun (WGS) entry which is preliminary data.</text>
</comment>
<protein>
    <recommendedName>
        <fullName evidence="7">Dynamin N-terminal domain-containing protein</fullName>
    </recommendedName>
</protein>
<keyword evidence="4" id="KW-0342">GTP-binding</keyword>
<keyword evidence="6" id="KW-0175">Coiled coil</keyword>
<dbReference type="EMBL" id="QEWQ01000006">
    <property type="protein sequence ID" value="PWD80441.1"/>
    <property type="molecule type" value="Genomic_DNA"/>
</dbReference>
<dbReference type="SUPFAM" id="SSF52540">
    <property type="entry name" value="P-loop containing nucleoside triphosphate hydrolases"/>
    <property type="match status" value="1"/>
</dbReference>
<evidence type="ECO:0000256" key="4">
    <source>
        <dbReference type="ARBA" id="ARBA00023134"/>
    </source>
</evidence>
<accession>A0A2U2ACR0</accession>
<evidence type="ECO:0000313" key="8">
    <source>
        <dbReference type="EMBL" id="PWD80441.1"/>
    </source>
</evidence>
<evidence type="ECO:0000256" key="3">
    <source>
        <dbReference type="ARBA" id="ARBA00022801"/>
    </source>
</evidence>
<dbReference type="GO" id="GO:0003924">
    <property type="term" value="F:GTPase activity"/>
    <property type="evidence" value="ECO:0007669"/>
    <property type="project" value="InterPro"/>
</dbReference>
<dbReference type="Gene3D" id="3.40.50.300">
    <property type="entry name" value="P-loop containing nucleotide triphosphate hydrolases"/>
    <property type="match status" value="1"/>
</dbReference>
<sequence>MIKVEIEYNPFIVHTTFKIEDVEIAEDSFLSKYASLRLQDWIDDFAEILYSVFNKNKQYDITFTGTKEDCDDVAEAVEYAVKNNSFDIKINYKVIKGAESRLTEIENLVKEAEKSKLLSKYINASVSNKTAIKEAFNKDFDAFVVATMSSGKSTFINSLLGYELLPAANEATTATIAQINNTKDQLSGVFNLQLASSQHDKRNNLVVDFNDKDNISSNLKQLSDWNAQGTSRIRIDGNLIGIENYENSRLVLTDTPGPNNSRTTEHRTVTIEHIQDSNRNPLILYIINATQIGTDDDMSTLNDIANAMQKKGKQGRDRFLFLLNKADEFDLEKENMDKILLNVKNYLSENGIAQPKIYPISAQLALLLRKQQLLEESLSSKEKRLLQGLIGLFEDEKVYDFVQYMPLNRSELALMNRNVASMSQSVNPLVLERSGIPAIEAVVSNYINKYNLPNRVYRIYGLLSNILKDSNAEAQINANLNLEQSKLDTLKKELVALEKKKRDGFDVKQFITRLEEREAAIPDIIVGLMHEEQSDIDNILEKLKKQFVTKEKVSVASAYKSLEKLEKIYTEFLESFHIKLESIEKSSQPIIQKQLIAEYNQYLESLFGSMIDDKDIFPILDGLKIKLKNSMNGAFIETLQNNEIKIRNYKQKRERTVQERNPWTLWITKRDRIEEYEIDVKEEFVDLESLWAAREHDLYSKFEKQIKILQEVIGENSKEMSSIFAEYAEKHFNPIFDNVMSDLNSKMENVADRERAIQEGRNNLDEIKQFQDKLSQIISMNR</sequence>
<keyword evidence="5" id="KW-0472">Membrane</keyword>
<dbReference type="GO" id="GO:0005525">
    <property type="term" value="F:GTP binding"/>
    <property type="evidence" value="ECO:0007669"/>
    <property type="project" value="UniProtKB-KW"/>
</dbReference>
<evidence type="ECO:0000256" key="2">
    <source>
        <dbReference type="ARBA" id="ARBA00022741"/>
    </source>
</evidence>
<evidence type="ECO:0000256" key="1">
    <source>
        <dbReference type="ARBA" id="ARBA00004370"/>
    </source>
</evidence>
<name>A0A2U2ACR0_9GAMM</name>
<evidence type="ECO:0000256" key="5">
    <source>
        <dbReference type="ARBA" id="ARBA00023136"/>
    </source>
</evidence>
<organism evidence="8 9">
    <name type="scientific">Ignatzschineria ureiclastica</name>
    <dbReference type="NCBI Taxonomy" id="472582"/>
    <lineage>
        <taxon>Bacteria</taxon>
        <taxon>Pseudomonadati</taxon>
        <taxon>Pseudomonadota</taxon>
        <taxon>Gammaproteobacteria</taxon>
        <taxon>Cardiobacteriales</taxon>
        <taxon>Ignatzschineriaceae</taxon>
        <taxon>Ignatzschineria</taxon>
    </lineage>
</organism>
<dbReference type="OrthoDB" id="9816479at2"/>
<keyword evidence="9" id="KW-1185">Reference proteome</keyword>
<reference evidence="9" key="1">
    <citation type="submission" date="2018-05" db="EMBL/GenBank/DDBJ databases">
        <title>Ignatzschineria dubaiensis sp. nov., isolated from necrotic foot tissues of dromedaries (Camelus dromedarius) and associated maggots in Dubai, United Arab Emirates.</title>
        <authorList>
            <person name="Tsang C.C."/>
            <person name="Tang J.Y.M."/>
            <person name="Fong J.Y.H."/>
            <person name="Kinne J."/>
            <person name="Lee H.H."/>
            <person name="Joseph M."/>
            <person name="Jose S."/>
            <person name="Schuster R.K."/>
            <person name="Tang Y."/>
            <person name="Sivakumar S."/>
            <person name="Chen J.H.K."/>
            <person name="Teng J.L.L."/>
            <person name="Lau S.K.P."/>
            <person name="Wernery U."/>
            <person name="Woo P.C.Y."/>
        </authorList>
    </citation>
    <scope>NUCLEOTIDE SEQUENCE [LARGE SCALE GENOMIC DNA]</scope>
    <source>
        <strain evidence="9">KCTC 22644</strain>
    </source>
</reference>
<feature type="coiled-coil region" evidence="6">
    <location>
        <begin position="473"/>
        <end position="500"/>
    </location>
</feature>
<dbReference type="PANTHER" id="PTHR10465">
    <property type="entry name" value="TRANSMEMBRANE GTPASE FZO1"/>
    <property type="match status" value="1"/>
</dbReference>
<dbReference type="GO" id="GO:0008053">
    <property type="term" value="P:mitochondrial fusion"/>
    <property type="evidence" value="ECO:0007669"/>
    <property type="project" value="TreeGrafter"/>
</dbReference>
<keyword evidence="2" id="KW-0547">Nucleotide-binding</keyword>
<dbReference type="InterPro" id="IPR027094">
    <property type="entry name" value="Mitofusin_fam"/>
</dbReference>
<dbReference type="Pfam" id="PF00350">
    <property type="entry name" value="Dynamin_N"/>
    <property type="match status" value="1"/>
</dbReference>
<feature type="domain" description="Dynamin N-terminal" evidence="7">
    <location>
        <begin position="144"/>
        <end position="325"/>
    </location>
</feature>
<keyword evidence="3" id="KW-0378">Hydrolase</keyword>
<gene>
    <name evidence="8" type="ORF">DC083_09000</name>
</gene>
<proteinExistence type="predicted"/>
<evidence type="ECO:0000256" key="6">
    <source>
        <dbReference type="SAM" id="Coils"/>
    </source>
</evidence>
<dbReference type="PANTHER" id="PTHR10465:SF0">
    <property type="entry name" value="SARCALUMENIN"/>
    <property type="match status" value="1"/>
</dbReference>
<dbReference type="RefSeq" id="WP_109189883.1">
    <property type="nucleotide sequence ID" value="NZ_BMYA01000004.1"/>
</dbReference>
<comment type="subcellular location">
    <subcellularLocation>
        <location evidence="1">Membrane</location>
    </subcellularLocation>
</comment>
<evidence type="ECO:0000313" key="9">
    <source>
        <dbReference type="Proteomes" id="UP000245020"/>
    </source>
</evidence>
<dbReference type="AlphaFoldDB" id="A0A2U2ACR0"/>
<evidence type="ECO:0000259" key="7">
    <source>
        <dbReference type="Pfam" id="PF00350"/>
    </source>
</evidence>
<dbReference type="GO" id="GO:0016020">
    <property type="term" value="C:membrane"/>
    <property type="evidence" value="ECO:0007669"/>
    <property type="project" value="UniProtKB-SubCell"/>
</dbReference>